<keyword evidence="1" id="KW-0863">Zinc-finger</keyword>
<dbReference type="InterPro" id="IPR043746">
    <property type="entry name" value="DUF5691"/>
</dbReference>
<dbReference type="InterPro" id="IPR007527">
    <property type="entry name" value="Znf_SWIM"/>
</dbReference>
<organism evidence="3 4">
    <name type="scientific">Micromonospora sonneratiae</name>
    <dbReference type="NCBI Taxonomy" id="1184706"/>
    <lineage>
        <taxon>Bacteria</taxon>
        <taxon>Bacillati</taxon>
        <taxon>Actinomycetota</taxon>
        <taxon>Actinomycetes</taxon>
        <taxon>Micromonosporales</taxon>
        <taxon>Micromonosporaceae</taxon>
        <taxon>Micromonospora</taxon>
    </lineage>
</organism>
<dbReference type="Pfam" id="PF18944">
    <property type="entry name" value="DUF5691"/>
    <property type="match status" value="1"/>
</dbReference>
<evidence type="ECO:0000259" key="2">
    <source>
        <dbReference type="PROSITE" id="PS50966"/>
    </source>
</evidence>
<dbReference type="EMBL" id="JBHTMP010000002">
    <property type="protein sequence ID" value="MFD1319961.1"/>
    <property type="molecule type" value="Genomic_DNA"/>
</dbReference>
<keyword evidence="1" id="KW-0862">Zinc</keyword>
<reference evidence="4" key="1">
    <citation type="journal article" date="2019" name="Int. J. Syst. Evol. Microbiol.">
        <title>The Global Catalogue of Microorganisms (GCM) 10K type strain sequencing project: providing services to taxonomists for standard genome sequencing and annotation.</title>
        <authorList>
            <consortium name="The Broad Institute Genomics Platform"/>
            <consortium name="The Broad Institute Genome Sequencing Center for Infectious Disease"/>
            <person name="Wu L."/>
            <person name="Ma J."/>
        </authorList>
    </citation>
    <scope>NUCLEOTIDE SEQUENCE [LARGE SCALE GENOMIC DNA]</scope>
    <source>
        <strain evidence="4">JCM 31037</strain>
    </source>
</reference>
<accession>A0ABW3Y8P7</accession>
<feature type="domain" description="SWIM-type" evidence="2">
    <location>
        <begin position="55"/>
        <end position="88"/>
    </location>
</feature>
<dbReference type="PROSITE" id="PS50966">
    <property type="entry name" value="ZF_SWIM"/>
    <property type="match status" value="1"/>
</dbReference>
<keyword evidence="1" id="KW-0479">Metal-binding</keyword>
<comment type="caution">
    <text evidence="3">The sequence shown here is derived from an EMBL/GenBank/DDBJ whole genome shotgun (WGS) entry which is preliminary data.</text>
</comment>
<dbReference type="Proteomes" id="UP001597260">
    <property type="component" value="Unassembled WGS sequence"/>
</dbReference>
<proteinExistence type="predicted"/>
<gene>
    <name evidence="3" type="ORF">ACFQ4H_02535</name>
</gene>
<keyword evidence="4" id="KW-1185">Reference proteome</keyword>
<dbReference type="RefSeq" id="WP_377566464.1">
    <property type="nucleotide sequence ID" value="NZ_JBHTMP010000002.1"/>
</dbReference>
<dbReference type="Pfam" id="PF04434">
    <property type="entry name" value="SWIM"/>
    <property type="match status" value="1"/>
</dbReference>
<protein>
    <submittedName>
        <fullName evidence="3">DUF5691 domain-containing protein</fullName>
    </submittedName>
</protein>
<sequence length="979" mass="105483">MPIERWTTEQIRALAPDASSMASAQKLSGAAKWTATGLSDDVLWGLCQGSGKNPYQACIDLSEPAYRCSCPSRKFPCKHALGLLLLWSGTDVAEQTAPTWVDEWRESRAARAAKVSARRAAAADGPVDEAAARKRAEQRTGRITAGLAELDQWLLDQVGQGLAGAEQADNKAYQTMAARLVDAQAPTVAGAVRRLGDIPGVGAYWTDRLLGELAMVRLLVASHARIDELPDDLAATVRARIGVPVSTDEVLAGSPLRDHWQVLGQVDEAEDRLTVRRTWLRGVNSGRFALVLAFSAPGQALPADLVPGTVLDAELCWYPGGLPLRALVARRHGQVESMGSPAGATSVRVALAAWSAAVAADPWCERVPMLLADVVPSSDGHLVDSVGDALPLHPGDEDPWWLLAATGGQPVTVVGEYDPAGFRPLAAWPQDRYLTAVPGTDRFRPTPQLPPELVATALVGTKRRPDAQGSVTVDGHLLRCTGAAAHSDSPGTQAGGPTDPAAVLLETAAVALTYRRAGVTVAGGRAPVATAPEETRPVVPQAAVRRLHELLAGTRRDGNGIELPEDALADWLRYAAERGYRVPVELVPAVLDFGRPRNELRSVISAVAGQRGNWLATQRARWQYLLVEAENVPVVADPGLWGTGTREERLAHLHAVRHVDPAAGRDLLASTFDTEPPKDRAEFVAALATGLSLADEELLERALRDRRKEVRLNAAALLATLPESAWCGRMAQRALPCVRLEPDETGQDQLVVTPPTEADTDLRRDTTQTVPTDKAGLRSWLFEEVVAGTPLDDWTTAFGRPAEAVLQLPVADNWSSTLYQGLARAVLAQRNVAWAVALIDRLAGARKQELRSYHRHTIGELYGVLPPAELAKRIAHGLRHEPERAQHLVSMLPTPWSDEVADAMLVALDALGRHGDRHGWYIRNLCRQASGAMPVTYAEPVAALAKILATDHPDRGGGSNLTQLAADLTYRRNMYEELQ</sequence>
<evidence type="ECO:0000313" key="4">
    <source>
        <dbReference type="Proteomes" id="UP001597260"/>
    </source>
</evidence>
<evidence type="ECO:0000256" key="1">
    <source>
        <dbReference type="PROSITE-ProRule" id="PRU00325"/>
    </source>
</evidence>
<evidence type="ECO:0000313" key="3">
    <source>
        <dbReference type="EMBL" id="MFD1319961.1"/>
    </source>
</evidence>
<name>A0ABW3Y8P7_9ACTN</name>